<dbReference type="Proteomes" id="UP000199657">
    <property type="component" value="Unassembled WGS sequence"/>
</dbReference>
<dbReference type="NCBIfam" id="NF006169">
    <property type="entry name" value="PRK08310.1"/>
    <property type="match status" value="1"/>
</dbReference>
<name>A0A1H8S0H4_9GAMM</name>
<dbReference type="Gene3D" id="3.90.1300.10">
    <property type="entry name" value="Amidase signature (AS) domain"/>
    <property type="match status" value="1"/>
</dbReference>
<proteinExistence type="predicted"/>
<dbReference type="Pfam" id="PF01425">
    <property type="entry name" value="Amidase"/>
    <property type="match status" value="1"/>
</dbReference>
<organism evidence="2 3">
    <name type="scientific">Aquisalimonas asiatica</name>
    <dbReference type="NCBI Taxonomy" id="406100"/>
    <lineage>
        <taxon>Bacteria</taxon>
        <taxon>Pseudomonadati</taxon>
        <taxon>Pseudomonadota</taxon>
        <taxon>Gammaproteobacteria</taxon>
        <taxon>Chromatiales</taxon>
        <taxon>Ectothiorhodospiraceae</taxon>
        <taxon>Aquisalimonas</taxon>
    </lineage>
</organism>
<protein>
    <submittedName>
        <fullName evidence="2">Amidase</fullName>
    </submittedName>
</protein>
<dbReference type="AlphaFoldDB" id="A0A1H8S0H4"/>
<feature type="domain" description="Amidase" evidence="1">
    <location>
        <begin position="23"/>
        <end position="179"/>
    </location>
</feature>
<dbReference type="RefSeq" id="WP_216110725.1">
    <property type="nucleotide sequence ID" value="NZ_FOEG01000002.1"/>
</dbReference>
<dbReference type="EMBL" id="FOEG01000002">
    <property type="protein sequence ID" value="SEO71848.1"/>
    <property type="molecule type" value="Genomic_DNA"/>
</dbReference>
<dbReference type="PANTHER" id="PTHR46310">
    <property type="entry name" value="AMIDASE 1"/>
    <property type="match status" value="1"/>
</dbReference>
<evidence type="ECO:0000259" key="1">
    <source>
        <dbReference type="Pfam" id="PF01425"/>
    </source>
</evidence>
<evidence type="ECO:0000313" key="3">
    <source>
        <dbReference type="Proteomes" id="UP000199657"/>
    </source>
</evidence>
<dbReference type="InterPro" id="IPR020556">
    <property type="entry name" value="Amidase_CS"/>
</dbReference>
<dbReference type="PROSITE" id="PS00571">
    <property type="entry name" value="AMIDASES"/>
    <property type="match status" value="1"/>
</dbReference>
<dbReference type="PANTHER" id="PTHR46310:SF7">
    <property type="entry name" value="AMIDASE 1"/>
    <property type="match status" value="1"/>
</dbReference>
<dbReference type="InterPro" id="IPR023631">
    <property type="entry name" value="Amidase_dom"/>
</dbReference>
<dbReference type="InterPro" id="IPR036928">
    <property type="entry name" value="AS_sf"/>
</dbReference>
<keyword evidence="3" id="KW-1185">Reference proteome</keyword>
<dbReference type="SUPFAM" id="SSF75304">
    <property type="entry name" value="Amidase signature (AS) enzymes"/>
    <property type="match status" value="1"/>
</dbReference>
<evidence type="ECO:0000313" key="2">
    <source>
        <dbReference type="EMBL" id="SEO71848.1"/>
    </source>
</evidence>
<accession>A0A1H8S0H4</accession>
<dbReference type="STRING" id="406100.SAMN04488052_102367"/>
<reference evidence="2 3" key="1">
    <citation type="submission" date="2016-10" db="EMBL/GenBank/DDBJ databases">
        <authorList>
            <person name="de Groot N.N."/>
        </authorList>
    </citation>
    <scope>NUCLEOTIDE SEQUENCE [LARGE SCALE GENOMIC DNA]</scope>
    <source>
        <strain evidence="2 3">CGMCC 1.6291</strain>
    </source>
</reference>
<sequence>MTTSIMERDTVGAFILPVDCAHAPAGVLAGRRFAVKDLFDVAGHPTGFGSPHWLATHPVPQVTASSIQALLDAGGELVAKAHTDELAYSLAGRNVHYGAPLNVNAPGRNTGGSSSGSAAAMAARLVDFTVGSDTGGSVRIPASLCGVLGIRTTWGRIPMDGAAPLAPSFDTFGWFARDAGLMEAVAGAVFPRAGQPLVPARVWLPDDVTALLETRIAAPLLRAAETIASRLGARLDRQPVAAPDEDLADWAEVFRVHQAAEAWQCHGEWILTHAPPMGEDVAQRFDIASRISDAEYRVSVERRAQIRERLLTRLDGETLLLLPGAPDIALRADASPETVQAFRSRAFRINCIAGLGGLPQVVMPWMQVDGCPVGIGIAGLPDRDEALLEVARELL</sequence>
<gene>
    <name evidence="2" type="ORF">SAMN04488052_102367</name>
</gene>